<reference evidence="2 3" key="1">
    <citation type="submission" date="2018-07" db="EMBL/GenBank/DDBJ databases">
        <title>Genomic Encyclopedia of Type Strains, Phase IV (KMG-IV): sequencing the most valuable type-strain genomes for metagenomic binning, comparative biology and taxonomic classification.</title>
        <authorList>
            <person name="Goeker M."/>
        </authorList>
    </citation>
    <scope>NUCLEOTIDE SEQUENCE [LARGE SCALE GENOMIC DNA]</scope>
    <source>
        <strain evidence="2 3">DSM 44290</strain>
    </source>
</reference>
<evidence type="ECO:0000313" key="2">
    <source>
        <dbReference type="EMBL" id="RDI65238.1"/>
    </source>
</evidence>
<accession>A0A370I3B5</accession>
<dbReference type="PANTHER" id="PTHR42791:SF1">
    <property type="entry name" value="N-ACETYLTRANSFERASE DOMAIN-CONTAINING PROTEIN"/>
    <property type="match status" value="1"/>
</dbReference>
<dbReference type="STRING" id="1210086.GCA_001613105_06790"/>
<comment type="caution">
    <text evidence="2">The sequence shown here is derived from an EMBL/GenBank/DDBJ whole genome shotgun (WGS) entry which is preliminary data.</text>
</comment>
<gene>
    <name evidence="2" type="ORF">DFR76_106107</name>
</gene>
<dbReference type="PROSITE" id="PS51186">
    <property type="entry name" value="GNAT"/>
    <property type="match status" value="1"/>
</dbReference>
<dbReference type="InterPro" id="IPR052523">
    <property type="entry name" value="Trichothecene_AcTrans"/>
</dbReference>
<dbReference type="Gene3D" id="3.40.630.30">
    <property type="match status" value="1"/>
</dbReference>
<dbReference type="EMBL" id="QQBC01000006">
    <property type="protein sequence ID" value="RDI65238.1"/>
    <property type="molecule type" value="Genomic_DNA"/>
</dbReference>
<name>A0A370I3B5_9NOCA</name>
<protein>
    <submittedName>
        <fullName evidence="2">Acetyltransferase (GNAT) family protein</fullName>
    </submittedName>
</protein>
<dbReference type="Pfam" id="PF00583">
    <property type="entry name" value="Acetyltransf_1"/>
    <property type="match status" value="1"/>
</dbReference>
<evidence type="ECO:0000313" key="3">
    <source>
        <dbReference type="Proteomes" id="UP000254869"/>
    </source>
</evidence>
<proteinExistence type="predicted"/>
<dbReference type="GO" id="GO:0016747">
    <property type="term" value="F:acyltransferase activity, transferring groups other than amino-acyl groups"/>
    <property type="evidence" value="ECO:0007669"/>
    <property type="project" value="InterPro"/>
</dbReference>
<dbReference type="SUPFAM" id="SSF55729">
    <property type="entry name" value="Acyl-CoA N-acyltransferases (Nat)"/>
    <property type="match status" value="1"/>
</dbReference>
<organism evidence="2 3">
    <name type="scientific">Nocardia pseudobrasiliensis</name>
    <dbReference type="NCBI Taxonomy" id="45979"/>
    <lineage>
        <taxon>Bacteria</taxon>
        <taxon>Bacillati</taxon>
        <taxon>Actinomycetota</taxon>
        <taxon>Actinomycetes</taxon>
        <taxon>Mycobacteriales</taxon>
        <taxon>Nocardiaceae</taxon>
        <taxon>Nocardia</taxon>
    </lineage>
</organism>
<dbReference type="PANTHER" id="PTHR42791">
    <property type="entry name" value="GNAT FAMILY ACETYLTRANSFERASE"/>
    <property type="match status" value="1"/>
</dbReference>
<dbReference type="InterPro" id="IPR016181">
    <property type="entry name" value="Acyl_CoA_acyltransferase"/>
</dbReference>
<evidence type="ECO:0000259" key="1">
    <source>
        <dbReference type="PROSITE" id="PS51186"/>
    </source>
</evidence>
<keyword evidence="3" id="KW-1185">Reference proteome</keyword>
<sequence>MTTMRVHRAESKELDEVVRVFSRASVDEEVTSWILAGQHEIGETYRAEYVPEMIEHALLEDEVWVAGDEEGIWAVSVWQTVTGRDRLLAEMRSARELFDSAPLQPLRRLAALTEIMADTHPAEYPHRYLQVIVTLPEYRGRGAGAAIVTERAKAAADAGMPAYLEASTERSARLYARCGFTQVGAPIPLPEDGPTLRPMWYRG</sequence>
<dbReference type="AlphaFoldDB" id="A0A370I3B5"/>
<dbReference type="Proteomes" id="UP000254869">
    <property type="component" value="Unassembled WGS sequence"/>
</dbReference>
<dbReference type="RefSeq" id="WP_068006409.1">
    <property type="nucleotide sequence ID" value="NZ_QQBC01000006.1"/>
</dbReference>
<keyword evidence="2" id="KW-0808">Transferase</keyword>
<dbReference type="InterPro" id="IPR000182">
    <property type="entry name" value="GNAT_dom"/>
</dbReference>
<feature type="domain" description="N-acetyltransferase" evidence="1">
    <location>
        <begin position="4"/>
        <end position="203"/>
    </location>
</feature>